<comment type="caution">
    <text evidence="1">The sequence shown here is derived from an EMBL/GenBank/DDBJ whole genome shotgun (WGS) entry which is preliminary data.</text>
</comment>
<gene>
    <name evidence="1" type="ORF">J5V48_05225</name>
</gene>
<protein>
    <submittedName>
        <fullName evidence="1">Uncharacterized protein</fullName>
    </submittedName>
</protein>
<dbReference type="EMBL" id="JAGFNY010000013">
    <property type="protein sequence ID" value="MBW7570293.1"/>
    <property type="molecule type" value="Genomic_DNA"/>
</dbReference>
<name>A0ABS7DGG4_9GAMM</name>
<accession>A0ABS7DGG4</accession>
<dbReference type="RefSeq" id="WP_219937514.1">
    <property type="nucleotide sequence ID" value="NZ_JAGFNY010000013.1"/>
</dbReference>
<evidence type="ECO:0000313" key="2">
    <source>
        <dbReference type="Proteomes" id="UP000731465"/>
    </source>
</evidence>
<organism evidence="1 2">
    <name type="scientific">Succinivibrio faecicola</name>
    <dbReference type="NCBI Taxonomy" id="2820300"/>
    <lineage>
        <taxon>Bacteria</taxon>
        <taxon>Pseudomonadati</taxon>
        <taxon>Pseudomonadota</taxon>
        <taxon>Gammaproteobacteria</taxon>
        <taxon>Aeromonadales</taxon>
        <taxon>Succinivibrionaceae</taxon>
        <taxon>Succinivibrio</taxon>
    </lineage>
</organism>
<keyword evidence="2" id="KW-1185">Reference proteome</keyword>
<dbReference type="Proteomes" id="UP000731465">
    <property type="component" value="Unassembled WGS sequence"/>
</dbReference>
<evidence type="ECO:0000313" key="1">
    <source>
        <dbReference type="EMBL" id="MBW7570293.1"/>
    </source>
</evidence>
<reference evidence="1 2" key="1">
    <citation type="submission" date="2021-03" db="EMBL/GenBank/DDBJ databases">
        <title>Succinivibrio sp. nov. isolated from feces of cow.</title>
        <authorList>
            <person name="Choi J.-Y."/>
        </authorList>
    </citation>
    <scope>NUCLEOTIDE SEQUENCE [LARGE SCALE GENOMIC DNA]</scope>
    <source>
        <strain evidence="1 2">AGMB01872</strain>
    </source>
</reference>
<proteinExistence type="predicted"/>
<sequence length="78" mass="8758">MDIFDRIIAATSMNEEQRKLKAIPLLQELVTLTTGEECFLKLNEKNELLTIQCGQAFKQISVKGDSASALVRDVFDNI</sequence>